<organism evidence="2 3">
    <name type="scientific">Malikia spinosa</name>
    <dbReference type="NCBI Taxonomy" id="86180"/>
    <lineage>
        <taxon>Bacteria</taxon>
        <taxon>Pseudomonadati</taxon>
        <taxon>Pseudomonadota</taxon>
        <taxon>Betaproteobacteria</taxon>
        <taxon>Burkholderiales</taxon>
        <taxon>Comamonadaceae</taxon>
        <taxon>Malikia</taxon>
    </lineage>
</organism>
<dbReference type="SUPFAM" id="SSF47413">
    <property type="entry name" value="lambda repressor-like DNA-binding domains"/>
    <property type="match status" value="1"/>
</dbReference>
<proteinExistence type="predicted"/>
<dbReference type="InterPro" id="IPR010982">
    <property type="entry name" value="Lambda_DNA-bd_dom_sf"/>
</dbReference>
<accession>A0A7C9N1G5</accession>
<dbReference type="Pfam" id="PF13560">
    <property type="entry name" value="HTH_31"/>
    <property type="match status" value="1"/>
</dbReference>
<dbReference type="EMBL" id="VYSB01000002">
    <property type="protein sequence ID" value="MYZ51180.1"/>
    <property type="molecule type" value="Genomic_DNA"/>
</dbReference>
<dbReference type="Gene3D" id="1.10.260.40">
    <property type="entry name" value="lambda repressor-like DNA-binding domains"/>
    <property type="match status" value="1"/>
</dbReference>
<reference evidence="2 3" key="1">
    <citation type="submission" date="2019-09" db="EMBL/GenBank/DDBJ databases">
        <title>Identification of Malikia spinosa a prominent benzene-, toluene-, and ethylbenzene-degrading bacterium: enrichment, isolation and whole genome sequencing.</title>
        <authorList>
            <person name="Tancsics A."/>
            <person name="Revesz F."/>
            <person name="Kriszt B."/>
        </authorList>
    </citation>
    <scope>NUCLEOTIDE SEQUENCE [LARGE SCALE GENOMIC DNA]</scope>
    <source>
        <strain evidence="2 3">AB6</strain>
    </source>
</reference>
<evidence type="ECO:0000313" key="3">
    <source>
        <dbReference type="Proteomes" id="UP000481947"/>
    </source>
</evidence>
<dbReference type="Proteomes" id="UP000481947">
    <property type="component" value="Unassembled WGS sequence"/>
</dbReference>
<name>A0A7C9N1G5_9BURK</name>
<protein>
    <submittedName>
        <fullName evidence="2">Helix-turn-helix transcriptional regulator</fullName>
    </submittedName>
</protein>
<comment type="caution">
    <text evidence="2">The sequence shown here is derived from an EMBL/GenBank/DDBJ whole genome shotgun (WGS) entry which is preliminary data.</text>
</comment>
<feature type="compositionally biased region" description="Basic and acidic residues" evidence="1">
    <location>
        <begin position="78"/>
        <end position="107"/>
    </location>
</feature>
<dbReference type="InterPro" id="IPR001387">
    <property type="entry name" value="Cro/C1-type_HTH"/>
</dbReference>
<dbReference type="GO" id="GO:0003677">
    <property type="term" value="F:DNA binding"/>
    <property type="evidence" value="ECO:0007669"/>
    <property type="project" value="InterPro"/>
</dbReference>
<sequence>MKRPAHLEPMTPEQLHAHLEVLGWRQADFAERTGMTRATINKWATGRAPVAPWAGAYLGALCDMAALRDKYLTPIRSRQRDKADSEPDQIEHEDLFSDDAKGEPESE</sequence>
<dbReference type="RefSeq" id="WP_161124304.1">
    <property type="nucleotide sequence ID" value="NZ_VYSB01000002.1"/>
</dbReference>
<dbReference type="CDD" id="cd00093">
    <property type="entry name" value="HTH_XRE"/>
    <property type="match status" value="1"/>
</dbReference>
<evidence type="ECO:0000256" key="1">
    <source>
        <dbReference type="SAM" id="MobiDB-lite"/>
    </source>
</evidence>
<dbReference type="AlphaFoldDB" id="A0A7C9N1G5"/>
<evidence type="ECO:0000313" key="2">
    <source>
        <dbReference type="EMBL" id="MYZ51180.1"/>
    </source>
</evidence>
<feature type="region of interest" description="Disordered" evidence="1">
    <location>
        <begin position="76"/>
        <end position="107"/>
    </location>
</feature>
<gene>
    <name evidence="2" type="ORF">F5985_03265</name>
</gene>